<comment type="similarity">
    <text evidence="3 12">Belongs to the ATP phosphoribosyltransferase family. Long subfamily.</text>
</comment>
<dbReference type="AlphaFoldDB" id="A0A917Q420"/>
<dbReference type="NCBIfam" id="TIGR00070">
    <property type="entry name" value="hisG"/>
    <property type="match status" value="1"/>
</dbReference>
<dbReference type="GO" id="GO:0000287">
    <property type="term" value="F:magnesium ion binding"/>
    <property type="evidence" value="ECO:0007669"/>
    <property type="project" value="UniProtKB-UniRule"/>
</dbReference>
<evidence type="ECO:0000256" key="9">
    <source>
        <dbReference type="ARBA" id="ARBA00022679"/>
    </source>
</evidence>
<dbReference type="EC" id="2.4.2.17" evidence="5 12"/>
<keyword evidence="9 12" id="KW-0808">Transferase</keyword>
<comment type="subcellular location">
    <subcellularLocation>
        <location evidence="12">Cytoplasm</location>
    </subcellularLocation>
</comment>
<evidence type="ECO:0000256" key="4">
    <source>
        <dbReference type="ARBA" id="ARBA00009489"/>
    </source>
</evidence>
<evidence type="ECO:0000256" key="7">
    <source>
        <dbReference type="ARBA" id="ARBA00022605"/>
    </source>
</evidence>
<evidence type="ECO:0000313" key="14">
    <source>
        <dbReference type="EMBL" id="GGK18676.1"/>
    </source>
</evidence>
<dbReference type="Gene3D" id="3.40.190.10">
    <property type="entry name" value="Periplasmic binding protein-like II"/>
    <property type="match status" value="2"/>
</dbReference>
<comment type="similarity">
    <text evidence="4">Belongs to the ATP phosphoribosyltransferase family. Short subfamily.</text>
</comment>
<comment type="activity regulation">
    <text evidence="12">Feedback inhibited by histidine.</text>
</comment>
<organism evidence="14 15">
    <name type="scientific">Salinarimonas ramus</name>
    <dbReference type="NCBI Taxonomy" id="690164"/>
    <lineage>
        <taxon>Bacteria</taxon>
        <taxon>Pseudomonadati</taxon>
        <taxon>Pseudomonadota</taxon>
        <taxon>Alphaproteobacteria</taxon>
        <taxon>Hyphomicrobiales</taxon>
        <taxon>Salinarimonadaceae</taxon>
        <taxon>Salinarimonas</taxon>
    </lineage>
</organism>
<keyword evidence="12" id="KW-0479">Metal-binding</keyword>
<keyword evidence="12" id="KW-0963">Cytoplasm</keyword>
<keyword evidence="12" id="KW-0460">Magnesium</keyword>
<comment type="cofactor">
    <cofactor evidence="12">
        <name>Mg(2+)</name>
        <dbReference type="ChEBI" id="CHEBI:18420"/>
    </cofactor>
</comment>
<evidence type="ECO:0000256" key="11">
    <source>
        <dbReference type="ARBA" id="ARBA00024861"/>
    </source>
</evidence>
<evidence type="ECO:0000256" key="2">
    <source>
        <dbReference type="ARBA" id="ARBA00004667"/>
    </source>
</evidence>
<dbReference type="InterPro" id="IPR020621">
    <property type="entry name" value="ATP-PRT_HisG_long"/>
</dbReference>
<comment type="catalytic activity">
    <reaction evidence="1 12">
        <text>1-(5-phospho-beta-D-ribosyl)-ATP + diphosphate = 5-phospho-alpha-D-ribose 1-diphosphate + ATP</text>
        <dbReference type="Rhea" id="RHEA:18473"/>
        <dbReference type="ChEBI" id="CHEBI:30616"/>
        <dbReference type="ChEBI" id="CHEBI:33019"/>
        <dbReference type="ChEBI" id="CHEBI:58017"/>
        <dbReference type="ChEBI" id="CHEBI:73183"/>
        <dbReference type="EC" id="2.4.2.17"/>
    </reaction>
</comment>
<name>A0A917Q420_9HYPH</name>
<sequence>MSARMSAPLVIAVPSKGRLQENAAAFFARAGLAFQQSRGARDYHGIIAGLPGVVVKFLSASEITTQLATGQAHLGITGEDLVREQVEDADRVVTMLTPLGFGQANVVVAVPQAWIDVRTMSDLDEVAVDLRVRHGRKMRVATKYVNLTRRFFAEHGLADYRIVESLGATEGAPAAGAAEIVVDITTTGATLVANALKVLDDGVMLRSEANLVASLRADWTPEARAAARTILGRIAAEEEARTTREVRARIASDAAEAAIAAAEGLGARAPYGITAPEVVLHCPKAEVFALVDALVASGGADVTVRSLDYVFRSENPLLARLEARLDGQA</sequence>
<dbReference type="SUPFAM" id="SSF53850">
    <property type="entry name" value="Periplasmic binding protein-like II"/>
    <property type="match status" value="1"/>
</dbReference>
<keyword evidence="7 12" id="KW-0028">Amino-acid biosynthesis</keyword>
<feature type="domain" description="ATP phosphoribosyltransferase catalytic" evidence="13">
    <location>
        <begin position="60"/>
        <end position="233"/>
    </location>
</feature>
<accession>A0A917Q420</accession>
<dbReference type="PROSITE" id="PS01316">
    <property type="entry name" value="ATP_P_PHORIBOSYLTR"/>
    <property type="match status" value="1"/>
</dbReference>
<dbReference type="GO" id="GO:0005737">
    <property type="term" value="C:cytoplasm"/>
    <property type="evidence" value="ECO:0007669"/>
    <property type="project" value="UniProtKB-SubCell"/>
</dbReference>
<evidence type="ECO:0000256" key="5">
    <source>
        <dbReference type="ARBA" id="ARBA00011946"/>
    </source>
</evidence>
<gene>
    <name evidence="12 14" type="primary">hisG</name>
    <name evidence="14" type="ORF">GCM10011322_01720</name>
</gene>
<dbReference type="InterPro" id="IPR018198">
    <property type="entry name" value="ATP_PRibTrfase_CS"/>
</dbReference>
<dbReference type="Proteomes" id="UP000600449">
    <property type="component" value="Unassembled WGS sequence"/>
</dbReference>
<dbReference type="GO" id="GO:0005524">
    <property type="term" value="F:ATP binding"/>
    <property type="evidence" value="ECO:0007669"/>
    <property type="project" value="UniProtKB-KW"/>
</dbReference>
<evidence type="ECO:0000256" key="12">
    <source>
        <dbReference type="HAMAP-Rule" id="MF_00079"/>
    </source>
</evidence>
<dbReference type="InterPro" id="IPR001348">
    <property type="entry name" value="ATP_PRibTrfase_HisG"/>
</dbReference>
<proteinExistence type="inferred from homology"/>
<keyword evidence="8 12" id="KW-0328">Glycosyltransferase</keyword>
<protein>
    <recommendedName>
        <fullName evidence="6 12">ATP phosphoribosyltransferase</fullName>
        <shortName evidence="12">ATP-PRT</shortName>
        <shortName evidence="12">ATP-PRTase</shortName>
        <ecNumber evidence="5 12">2.4.2.17</ecNumber>
    </recommendedName>
</protein>
<evidence type="ECO:0000256" key="1">
    <source>
        <dbReference type="ARBA" id="ARBA00000915"/>
    </source>
</evidence>
<dbReference type="PANTHER" id="PTHR21403:SF8">
    <property type="entry name" value="ATP PHOSPHORIBOSYLTRANSFERASE"/>
    <property type="match status" value="1"/>
</dbReference>
<dbReference type="Pfam" id="PF01634">
    <property type="entry name" value="HisG"/>
    <property type="match status" value="1"/>
</dbReference>
<evidence type="ECO:0000256" key="3">
    <source>
        <dbReference type="ARBA" id="ARBA00007955"/>
    </source>
</evidence>
<evidence type="ECO:0000256" key="6">
    <source>
        <dbReference type="ARBA" id="ARBA00020998"/>
    </source>
</evidence>
<evidence type="ECO:0000259" key="13">
    <source>
        <dbReference type="Pfam" id="PF01634"/>
    </source>
</evidence>
<dbReference type="RefSeq" id="WP_188908498.1">
    <property type="nucleotide sequence ID" value="NZ_BMMF01000001.1"/>
</dbReference>
<comment type="function">
    <text evidence="11 12">Catalyzes the condensation of ATP and 5-phosphoribose 1-diphosphate to form N'-(5'-phosphoribosyl)-ATP (PR-ATP). Has a crucial role in the pathway because the rate of histidine biosynthesis seems to be controlled primarily by regulation of HisG enzymatic activity.</text>
</comment>
<evidence type="ECO:0000313" key="15">
    <source>
        <dbReference type="Proteomes" id="UP000600449"/>
    </source>
</evidence>
<comment type="caution">
    <text evidence="14">The sequence shown here is derived from an EMBL/GenBank/DDBJ whole genome shotgun (WGS) entry which is preliminary data.</text>
</comment>
<dbReference type="EMBL" id="BMMF01000001">
    <property type="protein sequence ID" value="GGK18676.1"/>
    <property type="molecule type" value="Genomic_DNA"/>
</dbReference>
<comment type="pathway">
    <text evidence="2 12">Amino-acid biosynthesis; L-histidine biosynthesis; L-histidine from 5-phospho-alpha-D-ribose 1-diphosphate: step 1/9.</text>
</comment>
<reference evidence="14 15" key="1">
    <citation type="journal article" date="2014" name="Int. J. Syst. Evol. Microbiol.">
        <title>Complete genome sequence of Corynebacterium casei LMG S-19264T (=DSM 44701T), isolated from a smear-ripened cheese.</title>
        <authorList>
            <consortium name="US DOE Joint Genome Institute (JGI-PGF)"/>
            <person name="Walter F."/>
            <person name="Albersmeier A."/>
            <person name="Kalinowski J."/>
            <person name="Ruckert C."/>
        </authorList>
    </citation>
    <scope>NUCLEOTIDE SEQUENCE [LARGE SCALE GENOMIC DNA]</scope>
    <source>
        <strain evidence="14 15">CGMCC 1.9161</strain>
    </source>
</reference>
<dbReference type="GO" id="GO:0003879">
    <property type="term" value="F:ATP phosphoribosyltransferase activity"/>
    <property type="evidence" value="ECO:0007669"/>
    <property type="project" value="UniProtKB-UniRule"/>
</dbReference>
<keyword evidence="10 12" id="KW-0368">Histidine biosynthesis</keyword>
<evidence type="ECO:0000256" key="8">
    <source>
        <dbReference type="ARBA" id="ARBA00022676"/>
    </source>
</evidence>
<evidence type="ECO:0000256" key="10">
    <source>
        <dbReference type="ARBA" id="ARBA00023102"/>
    </source>
</evidence>
<dbReference type="HAMAP" id="MF_00079">
    <property type="entry name" value="HisG_Long"/>
    <property type="match status" value="1"/>
</dbReference>
<dbReference type="PANTHER" id="PTHR21403">
    <property type="entry name" value="ATP PHOSPHORIBOSYLTRANSFERASE ATP-PRTASE"/>
    <property type="match status" value="1"/>
</dbReference>
<dbReference type="InterPro" id="IPR013820">
    <property type="entry name" value="ATP_PRibTrfase_cat"/>
</dbReference>
<keyword evidence="15" id="KW-1185">Reference proteome</keyword>
<dbReference type="GO" id="GO:0000105">
    <property type="term" value="P:L-histidine biosynthetic process"/>
    <property type="evidence" value="ECO:0007669"/>
    <property type="project" value="UniProtKB-UniRule"/>
</dbReference>
<keyword evidence="12" id="KW-0067">ATP-binding</keyword>
<keyword evidence="12" id="KW-0547">Nucleotide-binding</keyword>